<keyword evidence="5" id="KW-1185">Reference proteome</keyword>
<feature type="transmembrane region" description="Helical" evidence="3">
    <location>
        <begin position="106"/>
        <end position="124"/>
    </location>
</feature>
<keyword evidence="3" id="KW-1133">Transmembrane helix</keyword>
<dbReference type="EMBL" id="JAENRR010000023">
    <property type="protein sequence ID" value="MBK3517901.1"/>
    <property type="molecule type" value="Genomic_DNA"/>
</dbReference>
<keyword evidence="3" id="KW-0472">Membrane</keyword>
<feature type="transmembrane region" description="Helical" evidence="3">
    <location>
        <begin position="162"/>
        <end position="183"/>
    </location>
</feature>
<protein>
    <submittedName>
        <fullName evidence="4">CDP-alcohol phosphatidyltransferase family protein</fullName>
    </submittedName>
</protein>
<evidence type="ECO:0000313" key="4">
    <source>
        <dbReference type="EMBL" id="MBK3517901.1"/>
    </source>
</evidence>
<accession>A0ABS1HJT8</accession>
<evidence type="ECO:0000256" key="3">
    <source>
        <dbReference type="SAM" id="Phobius"/>
    </source>
</evidence>
<name>A0ABS1HJT8_9BACT</name>
<proteinExistence type="inferred from homology"/>
<dbReference type="PROSITE" id="PS00379">
    <property type="entry name" value="CDP_ALCOHOL_P_TRANSF"/>
    <property type="match status" value="1"/>
</dbReference>
<dbReference type="InterPro" id="IPR048254">
    <property type="entry name" value="CDP_ALCOHOL_P_TRANSF_CS"/>
</dbReference>
<dbReference type="Gene3D" id="1.20.120.1760">
    <property type="match status" value="1"/>
</dbReference>
<dbReference type="Pfam" id="PF01066">
    <property type="entry name" value="CDP-OH_P_transf"/>
    <property type="match status" value="1"/>
</dbReference>
<feature type="transmembrane region" description="Helical" evidence="3">
    <location>
        <begin position="204"/>
        <end position="231"/>
    </location>
</feature>
<evidence type="ECO:0000313" key="5">
    <source>
        <dbReference type="Proteomes" id="UP000605676"/>
    </source>
</evidence>
<comment type="similarity">
    <text evidence="2">Belongs to the CDP-alcohol phosphatidyltransferase class-I family.</text>
</comment>
<comment type="caution">
    <text evidence="4">The sequence shown here is derived from an EMBL/GenBank/DDBJ whole genome shotgun (WGS) entry which is preliminary data.</text>
</comment>
<feature type="transmembrane region" description="Helical" evidence="3">
    <location>
        <begin position="67"/>
        <end position="86"/>
    </location>
</feature>
<keyword evidence="3" id="KW-0812">Transmembrane</keyword>
<dbReference type="InterPro" id="IPR000462">
    <property type="entry name" value="CDP-OH_P_trans"/>
</dbReference>
<feature type="transmembrane region" description="Helical" evidence="3">
    <location>
        <begin position="33"/>
        <end position="55"/>
    </location>
</feature>
<dbReference type="RefSeq" id="WP_200465129.1">
    <property type="nucleotide sequence ID" value="NZ_JAENRR010000023.1"/>
</dbReference>
<keyword evidence="1 2" id="KW-0808">Transferase</keyword>
<sequence length="242" mass="26925">MEIKQHIPNFLTSLNVLCGTLAIFFALNASIDLSLWLIFAGALFDFSDGFAARALKAYSEMGKELDSLADLISFGAAPAAIWSTIIKYQLTGSYDTDFFTLSLPQQVLTLLPFTMVAFAALRLAKFNIDTRQTESFLGLTTTATGIFTAAFAYKFIETPDWFTWLSPTFILIMIGFFCAMLISEVPMFSLKFKNMKWAENKERFVLLFLAIVFIALLGVGGIAAVILYYILVSTAKWILGIK</sequence>
<feature type="transmembrane region" description="Helical" evidence="3">
    <location>
        <begin position="7"/>
        <end position="27"/>
    </location>
</feature>
<dbReference type="Proteomes" id="UP000605676">
    <property type="component" value="Unassembled WGS sequence"/>
</dbReference>
<feature type="transmembrane region" description="Helical" evidence="3">
    <location>
        <begin position="136"/>
        <end position="156"/>
    </location>
</feature>
<dbReference type="InterPro" id="IPR043130">
    <property type="entry name" value="CDP-OH_PTrfase_TM_dom"/>
</dbReference>
<evidence type="ECO:0000256" key="2">
    <source>
        <dbReference type="RuleBase" id="RU003750"/>
    </source>
</evidence>
<organism evidence="4 5">
    <name type="scientific">Carboxylicivirga marina</name>
    <dbReference type="NCBI Taxonomy" id="2800988"/>
    <lineage>
        <taxon>Bacteria</taxon>
        <taxon>Pseudomonadati</taxon>
        <taxon>Bacteroidota</taxon>
        <taxon>Bacteroidia</taxon>
        <taxon>Marinilabiliales</taxon>
        <taxon>Marinilabiliaceae</taxon>
        <taxon>Carboxylicivirga</taxon>
    </lineage>
</organism>
<evidence type="ECO:0000256" key="1">
    <source>
        <dbReference type="ARBA" id="ARBA00022679"/>
    </source>
</evidence>
<reference evidence="4 5" key="1">
    <citation type="submission" date="2021-01" db="EMBL/GenBank/DDBJ databases">
        <title>Carboxyliciviraga sp.nov., isolated from coastal sediments.</title>
        <authorList>
            <person name="Lu D."/>
            <person name="Zhang T."/>
        </authorList>
    </citation>
    <scope>NUCLEOTIDE SEQUENCE [LARGE SCALE GENOMIC DNA]</scope>
    <source>
        <strain evidence="4 5">N1Y132</strain>
    </source>
</reference>
<gene>
    <name evidence="4" type="ORF">JIV24_11205</name>
</gene>